<evidence type="ECO:0000259" key="2">
    <source>
        <dbReference type="PROSITE" id="PS50851"/>
    </source>
</evidence>
<dbReference type="GO" id="GO:0007165">
    <property type="term" value="P:signal transduction"/>
    <property type="evidence" value="ECO:0007669"/>
    <property type="project" value="InterPro"/>
</dbReference>
<evidence type="ECO:0000313" key="4">
    <source>
        <dbReference type="Proteomes" id="UP000268004"/>
    </source>
</evidence>
<dbReference type="InterPro" id="IPR039315">
    <property type="entry name" value="CheW"/>
</dbReference>
<dbReference type="Gene3D" id="2.40.50.180">
    <property type="entry name" value="CheA-289, Domain 4"/>
    <property type="match status" value="1"/>
</dbReference>
<dbReference type="InterPro" id="IPR002545">
    <property type="entry name" value="CheW-lke_dom"/>
</dbReference>
<sequence>MGQTPGRAGLPDQAGGRRNPDENPECGAGRLIAGIAMAEPRTAFELLLDMDRRCRSLAAGLPLQEAHQQDWVGIGFRMGEQRFVAPIGEIAEILHEPHHAVMPGVKFWVAGIANLRGRLLPLMDLCGFFGHELAPVRKQRRVLVVEHHDVFAGLLVDEVFGMQRFSQLSLIPQTPQDMDQRMVPFLRGQFIREQAWQIFSPWALVQSAD</sequence>
<dbReference type="EMBL" id="RBSD01000067">
    <property type="protein sequence ID" value="RMR89357.1"/>
    <property type="molecule type" value="Genomic_DNA"/>
</dbReference>
<feature type="region of interest" description="Disordered" evidence="1">
    <location>
        <begin position="1"/>
        <end position="25"/>
    </location>
</feature>
<protein>
    <submittedName>
        <fullName evidence="3">CheW-like protein</fullName>
    </submittedName>
</protein>
<dbReference type="AlphaFoldDB" id="A0A3M4YMT1"/>
<dbReference type="InterPro" id="IPR036061">
    <property type="entry name" value="CheW-like_dom_sf"/>
</dbReference>
<reference evidence="3 4" key="1">
    <citation type="submission" date="2018-08" db="EMBL/GenBank/DDBJ databases">
        <title>Recombination of ecologically and evolutionarily significant loci maintains genetic cohesion in the Pseudomonas syringae species complex.</title>
        <authorList>
            <person name="Dillon M."/>
            <person name="Thakur S."/>
            <person name="Almeida R.N.D."/>
            <person name="Weir B.S."/>
            <person name="Guttman D.S."/>
        </authorList>
    </citation>
    <scope>NUCLEOTIDE SEQUENCE [LARGE SCALE GENOMIC DNA]</scope>
    <source>
        <strain evidence="3 4">ICMP 4996</strain>
    </source>
</reference>
<dbReference type="Proteomes" id="UP000268004">
    <property type="component" value="Unassembled WGS sequence"/>
</dbReference>
<comment type="caution">
    <text evidence="3">The sequence shown here is derived from an EMBL/GenBank/DDBJ whole genome shotgun (WGS) entry which is preliminary data.</text>
</comment>
<dbReference type="GO" id="GO:0006935">
    <property type="term" value="P:chemotaxis"/>
    <property type="evidence" value="ECO:0007669"/>
    <property type="project" value="InterPro"/>
</dbReference>
<dbReference type="SMART" id="SM00260">
    <property type="entry name" value="CheW"/>
    <property type="match status" value="1"/>
</dbReference>
<evidence type="ECO:0000313" key="3">
    <source>
        <dbReference type="EMBL" id="RMR89357.1"/>
    </source>
</evidence>
<dbReference type="Pfam" id="PF01584">
    <property type="entry name" value="CheW"/>
    <property type="match status" value="1"/>
</dbReference>
<gene>
    <name evidence="3" type="ORF">ALP78_04621</name>
</gene>
<dbReference type="PROSITE" id="PS50851">
    <property type="entry name" value="CHEW"/>
    <property type="match status" value="1"/>
</dbReference>
<accession>A0A3M4YMT1</accession>
<dbReference type="GO" id="GO:0005829">
    <property type="term" value="C:cytosol"/>
    <property type="evidence" value="ECO:0007669"/>
    <property type="project" value="TreeGrafter"/>
</dbReference>
<proteinExistence type="predicted"/>
<dbReference type="PANTHER" id="PTHR22617:SF43">
    <property type="entry name" value="PROTEIN PILI"/>
    <property type="match status" value="1"/>
</dbReference>
<dbReference type="PANTHER" id="PTHR22617">
    <property type="entry name" value="CHEMOTAXIS SENSOR HISTIDINE KINASE-RELATED"/>
    <property type="match status" value="1"/>
</dbReference>
<dbReference type="Gene3D" id="2.30.30.40">
    <property type="entry name" value="SH3 Domains"/>
    <property type="match status" value="1"/>
</dbReference>
<dbReference type="SUPFAM" id="SSF50341">
    <property type="entry name" value="CheW-like"/>
    <property type="match status" value="1"/>
</dbReference>
<name>A0A3M4YMT1_9PSED</name>
<feature type="non-terminal residue" evidence="3">
    <location>
        <position position="209"/>
    </location>
</feature>
<organism evidence="3 4">
    <name type="scientific">Pseudomonas coronafaciens pv. striafaciens</name>
    <dbReference type="NCBI Taxonomy" id="235276"/>
    <lineage>
        <taxon>Bacteria</taxon>
        <taxon>Pseudomonadati</taxon>
        <taxon>Pseudomonadota</taxon>
        <taxon>Gammaproteobacteria</taxon>
        <taxon>Pseudomonadales</taxon>
        <taxon>Pseudomonadaceae</taxon>
        <taxon>Pseudomonas</taxon>
        <taxon>Pseudomonas coronafaciens</taxon>
    </lineage>
</organism>
<evidence type="ECO:0000256" key="1">
    <source>
        <dbReference type="SAM" id="MobiDB-lite"/>
    </source>
</evidence>
<feature type="domain" description="CheW-like" evidence="2">
    <location>
        <begin position="70"/>
        <end position="209"/>
    </location>
</feature>